<dbReference type="InterPro" id="IPR015500">
    <property type="entry name" value="Peptidase_S8_subtilisin-rel"/>
</dbReference>
<gene>
    <name evidence="8" type="ORF">SAMN05661093_02820</name>
</gene>
<evidence type="ECO:0000259" key="7">
    <source>
        <dbReference type="Pfam" id="PF00082"/>
    </source>
</evidence>
<dbReference type="InterPro" id="IPR023827">
    <property type="entry name" value="Peptidase_S8_Asp-AS"/>
</dbReference>
<dbReference type="InterPro" id="IPR050131">
    <property type="entry name" value="Peptidase_S8_subtilisin-like"/>
</dbReference>
<keyword evidence="9" id="KW-1185">Reference proteome</keyword>
<evidence type="ECO:0000256" key="4">
    <source>
        <dbReference type="ARBA" id="ARBA00022825"/>
    </source>
</evidence>
<sequence>MSFVDTQRTMRLSEWVSRWQWRMPDLVLHDPDGPRECLVRAGQLVVEPDAVQPVCQELRRWVDRIDPSGRITLRAELRERPVEVAADVNSRWRAAPNHVHIAGPIMHGTPTWIGGPEIDVPAPRPPAPETWDPPVTVAVLDTGLDPHPWFAGRHWFTEWGLQPEVLDHDVDGNPDWQGGHGTFVAGVLISNAPGVTIRHHRVLSSMGLTDDTTVAAALRTIRAKGHIDIILLTSGCYTADNQCPPILANELAKFPDTVIVAAAGNGGSSRPFWPAALDTVIAVAASDQTGTIAGFSNRGPWVNATAPGVDITSSYVRLKTGTEGVAPGTEAREYGTARWSGTSFAAPRIAADLAKLLHNGHTPAEAIDSHSLGQPTL</sequence>
<feature type="active site" description="Charge relay system" evidence="5">
    <location>
        <position position="343"/>
    </location>
</feature>
<dbReference type="PRINTS" id="PR00723">
    <property type="entry name" value="SUBTILISIN"/>
</dbReference>
<dbReference type="SUPFAM" id="SSF52743">
    <property type="entry name" value="Subtilisin-like"/>
    <property type="match status" value="1"/>
</dbReference>
<name>A0A1Y5XGB6_KIBAR</name>
<dbReference type="CDD" id="cd00306">
    <property type="entry name" value="Peptidases_S8_S53"/>
    <property type="match status" value="1"/>
</dbReference>
<dbReference type="PROSITE" id="PS51892">
    <property type="entry name" value="SUBTILASE"/>
    <property type="match status" value="1"/>
</dbReference>
<comment type="similarity">
    <text evidence="1 5 6">Belongs to the peptidase S8 family.</text>
</comment>
<evidence type="ECO:0000313" key="8">
    <source>
        <dbReference type="EMBL" id="SMC92261.1"/>
    </source>
</evidence>
<evidence type="ECO:0000256" key="5">
    <source>
        <dbReference type="PROSITE-ProRule" id="PRU01240"/>
    </source>
</evidence>
<proteinExistence type="inferred from homology"/>
<organism evidence="8 9">
    <name type="scientific">Kibdelosporangium aridum</name>
    <dbReference type="NCBI Taxonomy" id="2030"/>
    <lineage>
        <taxon>Bacteria</taxon>
        <taxon>Bacillati</taxon>
        <taxon>Actinomycetota</taxon>
        <taxon>Actinomycetes</taxon>
        <taxon>Pseudonocardiales</taxon>
        <taxon>Pseudonocardiaceae</taxon>
        <taxon>Kibdelosporangium</taxon>
    </lineage>
</organism>
<dbReference type="Pfam" id="PF00082">
    <property type="entry name" value="Peptidase_S8"/>
    <property type="match status" value="1"/>
</dbReference>
<evidence type="ECO:0000256" key="3">
    <source>
        <dbReference type="ARBA" id="ARBA00022801"/>
    </source>
</evidence>
<dbReference type="Proteomes" id="UP000192674">
    <property type="component" value="Unassembled WGS sequence"/>
</dbReference>
<reference evidence="8 9" key="1">
    <citation type="submission" date="2017-04" db="EMBL/GenBank/DDBJ databases">
        <authorList>
            <person name="Afonso C.L."/>
            <person name="Miller P.J."/>
            <person name="Scott M.A."/>
            <person name="Spackman E."/>
            <person name="Goraichik I."/>
            <person name="Dimitrov K.M."/>
            <person name="Suarez D.L."/>
            <person name="Swayne D.E."/>
        </authorList>
    </citation>
    <scope>NUCLEOTIDE SEQUENCE [LARGE SCALE GENOMIC DNA]</scope>
    <source>
        <strain evidence="8 9">DSM 43828</strain>
    </source>
</reference>
<evidence type="ECO:0000256" key="2">
    <source>
        <dbReference type="ARBA" id="ARBA00022670"/>
    </source>
</evidence>
<keyword evidence="3 5" id="KW-0378">Hydrolase</keyword>
<feature type="active site" description="Charge relay system" evidence="5">
    <location>
        <position position="180"/>
    </location>
</feature>
<dbReference type="AlphaFoldDB" id="A0A1Y5XGB6"/>
<protein>
    <submittedName>
        <fullName evidence="8">Subtilase family protein</fullName>
    </submittedName>
</protein>
<evidence type="ECO:0000256" key="6">
    <source>
        <dbReference type="RuleBase" id="RU003355"/>
    </source>
</evidence>
<dbReference type="InterPro" id="IPR000209">
    <property type="entry name" value="Peptidase_S8/S53_dom"/>
</dbReference>
<feature type="active site" description="Charge relay system" evidence="5">
    <location>
        <position position="141"/>
    </location>
</feature>
<dbReference type="PROSITE" id="PS00136">
    <property type="entry name" value="SUBTILASE_ASP"/>
    <property type="match status" value="1"/>
</dbReference>
<evidence type="ECO:0000313" key="9">
    <source>
        <dbReference type="Proteomes" id="UP000192674"/>
    </source>
</evidence>
<feature type="domain" description="Peptidase S8/S53" evidence="7">
    <location>
        <begin position="135"/>
        <end position="358"/>
    </location>
</feature>
<dbReference type="EMBL" id="FWXV01000002">
    <property type="protein sequence ID" value="SMC92261.1"/>
    <property type="molecule type" value="Genomic_DNA"/>
</dbReference>
<dbReference type="GO" id="GO:0006508">
    <property type="term" value="P:proteolysis"/>
    <property type="evidence" value="ECO:0007669"/>
    <property type="project" value="UniProtKB-KW"/>
</dbReference>
<dbReference type="InterPro" id="IPR023828">
    <property type="entry name" value="Peptidase_S8_Ser-AS"/>
</dbReference>
<keyword evidence="4 5" id="KW-0720">Serine protease</keyword>
<accession>A0A1Y5XGB6</accession>
<dbReference type="PANTHER" id="PTHR43806">
    <property type="entry name" value="PEPTIDASE S8"/>
    <property type="match status" value="1"/>
</dbReference>
<keyword evidence="2 5" id="KW-0645">Protease</keyword>
<evidence type="ECO:0000256" key="1">
    <source>
        <dbReference type="ARBA" id="ARBA00011073"/>
    </source>
</evidence>
<dbReference type="PROSITE" id="PS00138">
    <property type="entry name" value="SUBTILASE_SER"/>
    <property type="match status" value="1"/>
</dbReference>
<dbReference type="PANTHER" id="PTHR43806:SF11">
    <property type="entry name" value="CEREVISIN-RELATED"/>
    <property type="match status" value="1"/>
</dbReference>
<dbReference type="GO" id="GO:0004252">
    <property type="term" value="F:serine-type endopeptidase activity"/>
    <property type="evidence" value="ECO:0007669"/>
    <property type="project" value="UniProtKB-UniRule"/>
</dbReference>
<dbReference type="Gene3D" id="3.40.50.200">
    <property type="entry name" value="Peptidase S8/S53 domain"/>
    <property type="match status" value="1"/>
</dbReference>
<dbReference type="InterPro" id="IPR036852">
    <property type="entry name" value="Peptidase_S8/S53_dom_sf"/>
</dbReference>